<evidence type="ECO:0000256" key="6">
    <source>
        <dbReference type="SAM" id="Phobius"/>
    </source>
</evidence>
<dbReference type="PANTHER" id="PTHR35007:SF3">
    <property type="entry name" value="POSSIBLE CONSERVED ALANINE RICH MEMBRANE PROTEIN"/>
    <property type="match status" value="1"/>
</dbReference>
<dbReference type="Pfam" id="PF00482">
    <property type="entry name" value="T2SSF"/>
    <property type="match status" value="1"/>
</dbReference>
<feature type="transmembrane region" description="Helical" evidence="6">
    <location>
        <begin position="53"/>
        <end position="81"/>
    </location>
</feature>
<feature type="domain" description="Type II secretion system protein GspF" evidence="7">
    <location>
        <begin position="105"/>
        <end position="224"/>
    </location>
</feature>
<dbReference type="OrthoDB" id="3267562at2"/>
<dbReference type="InterPro" id="IPR018076">
    <property type="entry name" value="T2SS_GspF_dom"/>
</dbReference>
<evidence type="ECO:0000256" key="3">
    <source>
        <dbReference type="ARBA" id="ARBA00022692"/>
    </source>
</evidence>
<protein>
    <submittedName>
        <fullName evidence="8">Type II secretion system (T2SS), protein F</fullName>
    </submittedName>
</protein>
<evidence type="ECO:0000256" key="1">
    <source>
        <dbReference type="ARBA" id="ARBA00004651"/>
    </source>
</evidence>
<evidence type="ECO:0000313" key="8">
    <source>
        <dbReference type="EMBL" id="SOE00700.1"/>
    </source>
</evidence>
<dbReference type="AlphaFoldDB" id="A0A286GYU9"/>
<keyword evidence="5 6" id="KW-0472">Membrane</keyword>
<dbReference type="PANTHER" id="PTHR35007">
    <property type="entry name" value="INTEGRAL MEMBRANE PROTEIN-RELATED"/>
    <property type="match status" value="1"/>
</dbReference>
<accession>A0A286GYU9</accession>
<reference evidence="9" key="1">
    <citation type="submission" date="2017-09" db="EMBL/GenBank/DDBJ databases">
        <authorList>
            <person name="Varghese N."/>
            <person name="Submissions S."/>
        </authorList>
    </citation>
    <scope>NUCLEOTIDE SEQUENCE [LARGE SCALE GENOMIC DNA]</scope>
    <source>
        <strain evidence="9">DSM 44270</strain>
    </source>
</reference>
<evidence type="ECO:0000259" key="7">
    <source>
        <dbReference type="Pfam" id="PF00482"/>
    </source>
</evidence>
<dbReference type="GO" id="GO:0005886">
    <property type="term" value="C:plasma membrane"/>
    <property type="evidence" value="ECO:0007669"/>
    <property type="project" value="UniProtKB-SubCell"/>
</dbReference>
<keyword evidence="3 6" id="KW-0812">Transmembrane</keyword>
<dbReference type="RefSeq" id="WP_097184442.1">
    <property type="nucleotide sequence ID" value="NZ_OCNK01000003.1"/>
</dbReference>
<dbReference type="Proteomes" id="UP000219482">
    <property type="component" value="Unassembled WGS sequence"/>
</dbReference>
<dbReference type="EMBL" id="OCNK01000003">
    <property type="protein sequence ID" value="SOE00700.1"/>
    <property type="molecule type" value="Genomic_DNA"/>
</dbReference>
<keyword evidence="9" id="KW-1185">Reference proteome</keyword>
<organism evidence="8 9">
    <name type="scientific">Blastococcus haudaquaticus</name>
    <dbReference type="NCBI Taxonomy" id="1938745"/>
    <lineage>
        <taxon>Bacteria</taxon>
        <taxon>Bacillati</taxon>
        <taxon>Actinomycetota</taxon>
        <taxon>Actinomycetes</taxon>
        <taxon>Geodermatophilales</taxon>
        <taxon>Geodermatophilaceae</taxon>
        <taxon>Blastococcus</taxon>
    </lineage>
</organism>
<keyword evidence="4 6" id="KW-1133">Transmembrane helix</keyword>
<comment type="subcellular location">
    <subcellularLocation>
        <location evidence="1">Cell membrane</location>
        <topology evidence="1">Multi-pass membrane protein</topology>
    </subcellularLocation>
</comment>
<name>A0A286GYU9_9ACTN</name>
<evidence type="ECO:0000313" key="9">
    <source>
        <dbReference type="Proteomes" id="UP000219482"/>
    </source>
</evidence>
<proteinExistence type="predicted"/>
<evidence type="ECO:0000256" key="5">
    <source>
        <dbReference type="ARBA" id="ARBA00023136"/>
    </source>
</evidence>
<keyword evidence="2" id="KW-1003">Cell membrane</keyword>
<evidence type="ECO:0000256" key="2">
    <source>
        <dbReference type="ARBA" id="ARBA00022475"/>
    </source>
</evidence>
<sequence length="239" mass="24089">MTAAALGALAAALLLWSPGSRLTRLRLARLRPRARPAELADDPAPSRRRRWCLATAAGLAVAAFLGGLSGVLAGTAVAVLAERALRGRDDRDVERAAIEREIPAACDLLGVCLAAGVPVGSALAAVGAAVPDPLGSSLRGVAALSRLGADPRRAWADVPAELAALGRVLIRAGESGAAAVPALRALAGESRAAARAAAQSGVQRAGVWVLAPLGLCFLPAFVCLGVVPMVLGIAGDVFR</sequence>
<feature type="transmembrane region" description="Helical" evidence="6">
    <location>
        <begin position="205"/>
        <end position="234"/>
    </location>
</feature>
<gene>
    <name evidence="8" type="ORF">SAMN06272739_2735</name>
</gene>
<evidence type="ECO:0000256" key="4">
    <source>
        <dbReference type="ARBA" id="ARBA00022989"/>
    </source>
</evidence>